<feature type="transmembrane region" description="Helical" evidence="1">
    <location>
        <begin position="44"/>
        <end position="62"/>
    </location>
</feature>
<feature type="transmembrane region" description="Helical" evidence="1">
    <location>
        <begin position="7"/>
        <end position="32"/>
    </location>
</feature>
<keyword evidence="1" id="KW-0812">Transmembrane</keyword>
<dbReference type="Proteomes" id="UP000186795">
    <property type="component" value="Unassembled WGS sequence"/>
</dbReference>
<reference evidence="3" key="1">
    <citation type="submission" date="2017-01" db="EMBL/GenBank/DDBJ databases">
        <authorList>
            <person name="Varghese N."/>
            <person name="Submissions S."/>
        </authorList>
    </citation>
    <scope>NUCLEOTIDE SEQUENCE [LARGE SCALE GENOMIC DNA]</scope>
    <source>
        <strain evidence="3">DSM 45196</strain>
    </source>
</reference>
<dbReference type="InterPro" id="IPR007462">
    <property type="entry name" value="COV1-like"/>
</dbReference>
<dbReference type="PANTHER" id="PTHR31876:SF26">
    <property type="entry name" value="PROTEIN LIKE COV 2"/>
    <property type="match status" value="1"/>
</dbReference>
<dbReference type="PANTHER" id="PTHR31876">
    <property type="entry name" value="COV-LIKE PROTEIN 1"/>
    <property type="match status" value="1"/>
</dbReference>
<accession>A0A1N7PQD2</accession>
<protein>
    <submittedName>
        <fullName evidence="2">Uncharacterized membrane protein</fullName>
    </submittedName>
</protein>
<dbReference type="OrthoDB" id="9780267at2"/>
<dbReference type="Pfam" id="PF04367">
    <property type="entry name" value="DUF502"/>
    <property type="match status" value="1"/>
</dbReference>
<proteinExistence type="predicted"/>
<feature type="transmembrane region" description="Helical" evidence="1">
    <location>
        <begin position="69"/>
        <end position="89"/>
    </location>
</feature>
<name>A0A1N7PQD2_9BACL</name>
<gene>
    <name evidence="2" type="ORF">SAMN05421790_1148</name>
</gene>
<evidence type="ECO:0000313" key="3">
    <source>
        <dbReference type="Proteomes" id="UP000186795"/>
    </source>
</evidence>
<keyword evidence="1" id="KW-0472">Membrane</keyword>
<dbReference type="AlphaFoldDB" id="A0A1N7PQD2"/>
<sequence>MWKRIRTYLILGVIALLPTVATLYVLKLLFAIIDPTLGVATAKLLHWLGVVQFPLVIGGIVFRTHIPGVGTLLTLGILILIGMMARSLIGKQVLRFTEHLFSRIPLARNIYSTVQQITSTFAHDKTSFKQVVMVEYPRKGVYTLGFYTGEGNGEIQRRSKNRMLNIFLPTTPNPTSGWLVLVPAADVTFLDMSVEDGLKYIISGGVVVPPVREIGSVKDFRKEGISGEPGTVD</sequence>
<dbReference type="EMBL" id="FTOD01000014">
    <property type="protein sequence ID" value="SIT12808.1"/>
    <property type="molecule type" value="Genomic_DNA"/>
</dbReference>
<evidence type="ECO:0000256" key="1">
    <source>
        <dbReference type="SAM" id="Phobius"/>
    </source>
</evidence>
<keyword evidence="1" id="KW-1133">Transmembrane helix</keyword>
<organism evidence="2 3">
    <name type="scientific">Kroppenstedtia eburnea</name>
    <dbReference type="NCBI Taxonomy" id="714067"/>
    <lineage>
        <taxon>Bacteria</taxon>
        <taxon>Bacillati</taxon>
        <taxon>Bacillota</taxon>
        <taxon>Bacilli</taxon>
        <taxon>Bacillales</taxon>
        <taxon>Thermoactinomycetaceae</taxon>
        <taxon>Kroppenstedtia</taxon>
    </lineage>
</organism>
<keyword evidence="3" id="KW-1185">Reference proteome</keyword>
<evidence type="ECO:0000313" key="2">
    <source>
        <dbReference type="EMBL" id="SIT12808.1"/>
    </source>
</evidence>
<dbReference type="RefSeq" id="WP_009709403.1">
    <property type="nucleotide sequence ID" value="NZ_CP048103.1"/>
</dbReference>